<organism evidence="8 9">
    <name type="scientific">Mycobacterium shinjukuense</name>
    <dbReference type="NCBI Taxonomy" id="398694"/>
    <lineage>
        <taxon>Bacteria</taxon>
        <taxon>Bacillati</taxon>
        <taxon>Actinomycetota</taxon>
        <taxon>Actinomycetes</taxon>
        <taxon>Mycobacteriales</taxon>
        <taxon>Mycobacteriaceae</taxon>
        <taxon>Mycobacterium</taxon>
    </lineage>
</organism>
<evidence type="ECO:0000256" key="6">
    <source>
        <dbReference type="RuleBase" id="RU003330"/>
    </source>
</evidence>
<keyword evidence="1 5" id="KW-0808">Transferase</keyword>
<dbReference type="NCBIfam" id="NF011105">
    <property type="entry name" value="PRK14532.1"/>
    <property type="match status" value="1"/>
</dbReference>
<keyword evidence="2 5" id="KW-0545">Nucleotide biosynthesis</keyword>
<name>A0A7I7MSN5_9MYCO</name>
<dbReference type="Proteomes" id="UP000467236">
    <property type="component" value="Chromosome"/>
</dbReference>
<keyword evidence="5 7" id="KW-0067">ATP-binding</keyword>
<feature type="binding site" evidence="5">
    <location>
        <position position="27"/>
    </location>
    <ligand>
        <name>AMP</name>
        <dbReference type="ChEBI" id="CHEBI:456215"/>
    </ligand>
</feature>
<evidence type="ECO:0000256" key="1">
    <source>
        <dbReference type="ARBA" id="ARBA00022679"/>
    </source>
</evidence>
<feature type="region of interest" description="NMP" evidence="5">
    <location>
        <begin position="26"/>
        <end position="55"/>
    </location>
</feature>
<keyword evidence="9" id="KW-1185">Reference proteome</keyword>
<keyword evidence="5" id="KW-0963">Cytoplasm</keyword>
<dbReference type="InterPro" id="IPR000850">
    <property type="entry name" value="Adenylat/UMP-CMP_kin"/>
</dbReference>
<comment type="caution">
    <text evidence="5">Lacks conserved residue(s) required for the propagation of feature annotation.</text>
</comment>
<comment type="pathway">
    <text evidence="5">Purine metabolism; AMP biosynthesis via salvage pathway; AMP from ADP: step 1/1.</text>
</comment>
<dbReference type="PROSITE" id="PS00113">
    <property type="entry name" value="ADENYLATE_KINASE"/>
    <property type="match status" value="1"/>
</dbReference>
<evidence type="ECO:0000313" key="9">
    <source>
        <dbReference type="Proteomes" id="UP000467236"/>
    </source>
</evidence>
<dbReference type="GO" id="GO:0005737">
    <property type="term" value="C:cytoplasm"/>
    <property type="evidence" value="ECO:0007669"/>
    <property type="project" value="UniProtKB-SubCell"/>
</dbReference>
<evidence type="ECO:0000256" key="3">
    <source>
        <dbReference type="ARBA" id="ARBA00022741"/>
    </source>
</evidence>
<dbReference type="KEGG" id="mshj:MSHI_27080"/>
<reference evidence="8 9" key="1">
    <citation type="journal article" date="2019" name="Emerg. Microbes Infect.">
        <title>Comprehensive subspecies identification of 175 nontuberculous mycobacteria species based on 7547 genomic profiles.</title>
        <authorList>
            <person name="Matsumoto Y."/>
            <person name="Kinjo T."/>
            <person name="Motooka D."/>
            <person name="Nabeya D."/>
            <person name="Jung N."/>
            <person name="Uechi K."/>
            <person name="Horii T."/>
            <person name="Iida T."/>
            <person name="Fujita J."/>
            <person name="Nakamura S."/>
        </authorList>
    </citation>
    <scope>NUCLEOTIDE SEQUENCE [LARGE SCALE GENOMIC DNA]</scope>
    <source>
        <strain evidence="8 9">JCM 14233</strain>
    </source>
</reference>
<dbReference type="NCBIfam" id="NF011104">
    <property type="entry name" value="PRK14531.1"/>
    <property type="match status" value="1"/>
</dbReference>
<feature type="binding site" evidence="5">
    <location>
        <position position="123"/>
    </location>
    <ligand>
        <name>ATP</name>
        <dbReference type="ChEBI" id="CHEBI:30616"/>
    </ligand>
</feature>
<dbReference type="NCBIfam" id="NF011100">
    <property type="entry name" value="PRK14527.1"/>
    <property type="match status" value="1"/>
</dbReference>
<comment type="subcellular location">
    <subcellularLocation>
        <location evidence="5 7">Cytoplasm</location>
    </subcellularLocation>
</comment>
<keyword evidence="3 5" id="KW-0547">Nucleotide-binding</keyword>
<dbReference type="Gene3D" id="3.40.50.300">
    <property type="entry name" value="P-loop containing nucleotide triphosphate hydrolases"/>
    <property type="match status" value="1"/>
</dbReference>
<evidence type="ECO:0000256" key="7">
    <source>
        <dbReference type="RuleBase" id="RU003331"/>
    </source>
</evidence>
<comment type="function">
    <text evidence="5">Catalyzes the reversible transfer of the terminal phosphate group between ATP and AMP. Plays an important role in cellular energy homeostasis and in adenine nucleotide metabolism.</text>
</comment>
<evidence type="ECO:0000256" key="4">
    <source>
        <dbReference type="ARBA" id="ARBA00022777"/>
    </source>
</evidence>
<dbReference type="EC" id="2.7.4.3" evidence="5 7"/>
<dbReference type="HAMAP" id="MF_00235">
    <property type="entry name" value="Adenylate_kinase_Adk"/>
    <property type="match status" value="1"/>
</dbReference>
<feature type="binding site" evidence="5">
    <location>
        <position position="125"/>
    </location>
    <ligand>
        <name>AMP</name>
        <dbReference type="ChEBI" id="CHEBI:456215"/>
    </ligand>
</feature>
<feature type="binding site" evidence="5">
    <location>
        <position position="136"/>
    </location>
    <ligand>
        <name>AMP</name>
        <dbReference type="ChEBI" id="CHEBI:456215"/>
    </ligand>
</feature>
<feature type="binding site" evidence="5">
    <location>
        <position position="162"/>
    </location>
    <ligand>
        <name>ATP</name>
        <dbReference type="ChEBI" id="CHEBI:30616"/>
    </ligand>
</feature>
<gene>
    <name evidence="5 8" type="primary">adk</name>
    <name evidence="8" type="ORF">MSHI_27080</name>
</gene>
<feature type="binding site" evidence="5">
    <location>
        <position position="32"/>
    </location>
    <ligand>
        <name>AMP</name>
        <dbReference type="ChEBI" id="CHEBI:456215"/>
    </ligand>
</feature>
<dbReference type="EMBL" id="AP022575">
    <property type="protein sequence ID" value="BBX74802.1"/>
    <property type="molecule type" value="Genomic_DNA"/>
</dbReference>
<comment type="similarity">
    <text evidence="5 6">Belongs to the adenylate kinase family.</text>
</comment>
<feature type="binding site" evidence="5">
    <location>
        <position position="88"/>
    </location>
    <ligand>
        <name>AMP</name>
        <dbReference type="ChEBI" id="CHEBI:456215"/>
    </ligand>
</feature>
<dbReference type="CDD" id="cd01428">
    <property type="entry name" value="ADK"/>
    <property type="match status" value="1"/>
</dbReference>
<dbReference type="InterPro" id="IPR027417">
    <property type="entry name" value="P-loop_NTPase"/>
</dbReference>
<comment type="catalytic activity">
    <reaction evidence="5 7">
        <text>AMP + ATP = 2 ADP</text>
        <dbReference type="Rhea" id="RHEA:12973"/>
        <dbReference type="ChEBI" id="CHEBI:30616"/>
        <dbReference type="ChEBI" id="CHEBI:456215"/>
        <dbReference type="ChEBI" id="CHEBI:456216"/>
        <dbReference type="EC" id="2.7.4.3"/>
    </reaction>
</comment>
<dbReference type="GO" id="GO:0044209">
    <property type="term" value="P:AMP salvage"/>
    <property type="evidence" value="ECO:0007669"/>
    <property type="project" value="UniProtKB-UniRule"/>
</dbReference>
<dbReference type="InterPro" id="IPR033690">
    <property type="entry name" value="Adenylat_kinase_CS"/>
</dbReference>
<dbReference type="AlphaFoldDB" id="A0A7I7MSN5"/>
<evidence type="ECO:0000256" key="2">
    <source>
        <dbReference type="ARBA" id="ARBA00022727"/>
    </source>
</evidence>
<evidence type="ECO:0000313" key="8">
    <source>
        <dbReference type="EMBL" id="BBX74802.1"/>
    </source>
</evidence>
<proteinExistence type="inferred from homology"/>
<accession>A0A7I7MSN5</accession>
<dbReference type="UniPathway" id="UPA00588">
    <property type="reaction ID" value="UER00649"/>
</dbReference>
<dbReference type="Pfam" id="PF00406">
    <property type="entry name" value="ADK"/>
    <property type="match status" value="1"/>
</dbReference>
<dbReference type="SUPFAM" id="SSF52540">
    <property type="entry name" value="P-loop containing nucleoside triphosphate hydrolases"/>
    <property type="match status" value="1"/>
</dbReference>
<dbReference type="GO" id="GO:0004017">
    <property type="term" value="F:AMP kinase activity"/>
    <property type="evidence" value="ECO:0007669"/>
    <property type="project" value="UniProtKB-UniRule"/>
</dbReference>
<keyword evidence="4 5" id="KW-0418">Kinase</keyword>
<dbReference type="NCBIfam" id="NF001381">
    <property type="entry name" value="PRK00279.1-3"/>
    <property type="match status" value="1"/>
</dbReference>
<comment type="subunit">
    <text evidence="5 7">Monomer.</text>
</comment>
<evidence type="ECO:0000256" key="5">
    <source>
        <dbReference type="HAMAP-Rule" id="MF_00235"/>
    </source>
</evidence>
<comment type="domain">
    <text evidence="5">Consists of three domains, a large central CORE domain and two small peripheral domains, NMPbind and LID, which undergo movements during catalysis. The LID domain closes over the site of phosphoryl transfer upon ATP binding. Assembling and dissambling the active center during each catalytic cycle provides an effective means to prevent ATP hydrolysis.</text>
</comment>
<dbReference type="GO" id="GO:0005524">
    <property type="term" value="F:ATP binding"/>
    <property type="evidence" value="ECO:0007669"/>
    <property type="project" value="UniProtKB-UniRule"/>
</dbReference>
<dbReference type="PRINTS" id="PR00094">
    <property type="entry name" value="ADENYLTKNASE"/>
</dbReference>
<feature type="binding site" evidence="5">
    <location>
        <begin position="6"/>
        <end position="11"/>
    </location>
    <ligand>
        <name>ATP</name>
        <dbReference type="ChEBI" id="CHEBI:30616"/>
    </ligand>
</feature>
<sequence>MLGPPGAGKGTQAEKLATKLGIPQISTGELFRRNINDGTKLGVEAKRYLDAGDLVPSDLTNALVDDRLSEPDAANGFILDGYPRSVEQARALHDMLQRRGTDIDAVLEFRVSQEELLQRLRGRGRADDTDDVILNRMKVYRDETAPLLEYYSGELKTVDAVGTMDEVFARALLALGVIASVAEPGAAGRPSSNPGK</sequence>
<protein>
    <recommendedName>
        <fullName evidence="5 7">Adenylate kinase</fullName>
        <shortName evidence="5">AK</shortName>
        <ecNumber evidence="5 7">2.7.4.3</ecNumber>
    </recommendedName>
    <alternativeName>
        <fullName evidence="5">ATP-AMP transphosphorylase</fullName>
    </alternativeName>
    <alternativeName>
        <fullName evidence="5">ATP:AMP phosphotransferase</fullName>
    </alternativeName>
    <alternativeName>
        <fullName evidence="5">Adenylate monophosphate kinase</fullName>
    </alternativeName>
</protein>
<feature type="binding site" evidence="5">
    <location>
        <begin position="81"/>
        <end position="84"/>
    </location>
    <ligand>
        <name>AMP</name>
        <dbReference type="ChEBI" id="CHEBI:456215"/>
    </ligand>
</feature>
<feature type="binding site" evidence="5">
    <location>
        <begin position="53"/>
        <end position="55"/>
    </location>
    <ligand>
        <name>AMP</name>
        <dbReference type="ChEBI" id="CHEBI:456215"/>
    </ligand>
</feature>
<dbReference type="PANTHER" id="PTHR23359">
    <property type="entry name" value="NUCLEOTIDE KINASE"/>
    <property type="match status" value="1"/>
</dbReference>